<feature type="chain" id="PRO_5025372587" description="Mid2 domain-containing protein" evidence="3">
    <location>
        <begin position="19"/>
        <end position="280"/>
    </location>
</feature>
<gene>
    <name evidence="4" type="ORF">BU24DRAFT_463492</name>
</gene>
<evidence type="ECO:0000256" key="3">
    <source>
        <dbReference type="SAM" id="SignalP"/>
    </source>
</evidence>
<keyword evidence="5" id="KW-1185">Reference proteome</keyword>
<feature type="region of interest" description="Disordered" evidence="1">
    <location>
        <begin position="134"/>
        <end position="162"/>
    </location>
</feature>
<dbReference type="GeneID" id="54289526"/>
<proteinExistence type="predicted"/>
<feature type="region of interest" description="Disordered" evidence="1">
    <location>
        <begin position="253"/>
        <end position="280"/>
    </location>
</feature>
<keyword evidence="2" id="KW-0472">Membrane</keyword>
<evidence type="ECO:0000313" key="4">
    <source>
        <dbReference type="EMBL" id="KAF2014730.1"/>
    </source>
</evidence>
<protein>
    <recommendedName>
        <fullName evidence="6">Mid2 domain-containing protein</fullName>
    </recommendedName>
</protein>
<dbReference type="Proteomes" id="UP000799778">
    <property type="component" value="Unassembled WGS sequence"/>
</dbReference>
<name>A0A6A5XPS8_9PLEO</name>
<dbReference type="RefSeq" id="XP_033383069.1">
    <property type="nucleotide sequence ID" value="XM_033532129.1"/>
</dbReference>
<dbReference type="AlphaFoldDB" id="A0A6A5XPS8"/>
<evidence type="ECO:0000256" key="2">
    <source>
        <dbReference type="SAM" id="Phobius"/>
    </source>
</evidence>
<accession>A0A6A5XPS8</accession>
<dbReference type="EMBL" id="ML978070">
    <property type="protein sequence ID" value="KAF2014730.1"/>
    <property type="molecule type" value="Genomic_DNA"/>
</dbReference>
<sequence>MLRLSIFLLPAIARLATAECFFPNGTNIDSTHLECPSTGKQGGRSCCADTFACLSNGLCADQRYPGFKRLLRGGCTSDTWGAGCSSVCYTAWPDRDEHVIYCGNGNYCCDGDDCCTRQGAVTFDLEEPKIVATPIRRGGSSTAAPPSNTSPPTDAASPSASIKTDAVWKNHTQTTAIGVGVGVGVGVALILAVGIFIYMRRRKNSKVTEEGVTNRSLGRGSINPFAAFVNASKRKSTRGAVELSAEKTYELPVHGDPKEIGEDGQRNNNGWDRNVQTWPR</sequence>
<evidence type="ECO:0000256" key="1">
    <source>
        <dbReference type="SAM" id="MobiDB-lite"/>
    </source>
</evidence>
<evidence type="ECO:0000313" key="5">
    <source>
        <dbReference type="Proteomes" id="UP000799778"/>
    </source>
</evidence>
<evidence type="ECO:0008006" key="6">
    <source>
        <dbReference type="Google" id="ProtNLM"/>
    </source>
</evidence>
<organism evidence="4 5">
    <name type="scientific">Aaosphaeria arxii CBS 175.79</name>
    <dbReference type="NCBI Taxonomy" id="1450172"/>
    <lineage>
        <taxon>Eukaryota</taxon>
        <taxon>Fungi</taxon>
        <taxon>Dikarya</taxon>
        <taxon>Ascomycota</taxon>
        <taxon>Pezizomycotina</taxon>
        <taxon>Dothideomycetes</taxon>
        <taxon>Pleosporomycetidae</taxon>
        <taxon>Pleosporales</taxon>
        <taxon>Pleosporales incertae sedis</taxon>
        <taxon>Aaosphaeria</taxon>
    </lineage>
</organism>
<feature type="compositionally biased region" description="Basic and acidic residues" evidence="1">
    <location>
        <begin position="253"/>
        <end position="265"/>
    </location>
</feature>
<dbReference type="OrthoDB" id="5215637at2759"/>
<feature type="signal peptide" evidence="3">
    <location>
        <begin position="1"/>
        <end position="18"/>
    </location>
</feature>
<keyword evidence="2" id="KW-0812">Transmembrane</keyword>
<feature type="compositionally biased region" description="Low complexity" evidence="1">
    <location>
        <begin position="140"/>
        <end position="161"/>
    </location>
</feature>
<feature type="compositionally biased region" description="Polar residues" evidence="1">
    <location>
        <begin position="266"/>
        <end position="280"/>
    </location>
</feature>
<keyword evidence="3" id="KW-0732">Signal</keyword>
<keyword evidence="2" id="KW-1133">Transmembrane helix</keyword>
<feature type="transmembrane region" description="Helical" evidence="2">
    <location>
        <begin position="176"/>
        <end position="198"/>
    </location>
</feature>
<reference evidence="4" key="1">
    <citation type="journal article" date="2020" name="Stud. Mycol.">
        <title>101 Dothideomycetes genomes: a test case for predicting lifestyles and emergence of pathogens.</title>
        <authorList>
            <person name="Haridas S."/>
            <person name="Albert R."/>
            <person name="Binder M."/>
            <person name="Bloem J."/>
            <person name="Labutti K."/>
            <person name="Salamov A."/>
            <person name="Andreopoulos B."/>
            <person name="Baker S."/>
            <person name="Barry K."/>
            <person name="Bills G."/>
            <person name="Bluhm B."/>
            <person name="Cannon C."/>
            <person name="Castanera R."/>
            <person name="Culley D."/>
            <person name="Daum C."/>
            <person name="Ezra D."/>
            <person name="Gonzalez J."/>
            <person name="Henrissat B."/>
            <person name="Kuo A."/>
            <person name="Liang C."/>
            <person name="Lipzen A."/>
            <person name="Lutzoni F."/>
            <person name="Magnuson J."/>
            <person name="Mondo S."/>
            <person name="Nolan M."/>
            <person name="Ohm R."/>
            <person name="Pangilinan J."/>
            <person name="Park H.-J."/>
            <person name="Ramirez L."/>
            <person name="Alfaro M."/>
            <person name="Sun H."/>
            <person name="Tritt A."/>
            <person name="Yoshinaga Y."/>
            <person name="Zwiers L.-H."/>
            <person name="Turgeon B."/>
            <person name="Goodwin S."/>
            <person name="Spatafora J."/>
            <person name="Crous P."/>
            <person name="Grigoriev I."/>
        </authorList>
    </citation>
    <scope>NUCLEOTIDE SEQUENCE</scope>
    <source>
        <strain evidence="4">CBS 175.79</strain>
    </source>
</reference>